<organism evidence="2 3">
    <name type="scientific">Agrocybe chaxingu</name>
    <dbReference type="NCBI Taxonomy" id="84603"/>
    <lineage>
        <taxon>Eukaryota</taxon>
        <taxon>Fungi</taxon>
        <taxon>Dikarya</taxon>
        <taxon>Basidiomycota</taxon>
        <taxon>Agaricomycotina</taxon>
        <taxon>Agaricomycetes</taxon>
        <taxon>Agaricomycetidae</taxon>
        <taxon>Agaricales</taxon>
        <taxon>Agaricineae</taxon>
        <taxon>Strophariaceae</taxon>
        <taxon>Agrocybe</taxon>
    </lineage>
</organism>
<feature type="compositionally biased region" description="Low complexity" evidence="1">
    <location>
        <begin position="636"/>
        <end position="645"/>
    </location>
</feature>
<feature type="region of interest" description="Disordered" evidence="1">
    <location>
        <begin position="821"/>
        <end position="840"/>
    </location>
</feature>
<protein>
    <submittedName>
        <fullName evidence="2">Uncharacterized protein</fullName>
    </submittedName>
</protein>
<gene>
    <name evidence="2" type="ORF">NLJ89_g4701</name>
</gene>
<sequence>MMLSYNPAEAKADNSVVFKQFQANHDLFSTAAPPPASTRQTRRQMNERRQTITTPSTSAPPLSRSPAKRKAKKALNTEEIINIIASSRSDKSRKGKEKEEEPLAAPPNAQEPMASVSTPIVEESLKTGAVRRRVRLQGSPLAPATADVRSASESFPVPIEPPSIMDQPPGVDESISFAPPKRVNGKRRRDPSPPPGTNDRENVPAPVPVPSTPGSPRKVSVSYPRLPDESMLIPPHVSFKMSNIAPPPPPPPQPPPPAPKLAVPPSPPKSTIKRIKLIVRRPPPTISHPDQRRPQHKHKSLTAFLSSYTLLDDEDVDPAALAQEAREEAEIIERVAQLRHKGRYIPDSDFLFGAIDEDYVLGGPLRETRDLWDDVVDEIVAVARKRSRQPTPKTLGNHIASILQKEWASSKARNAEEDKKKSPQEELAKAAIDAVIAEWKKAVHHIHEKRRLEEAEEERRLSHAHLDAMLDQSGYLLATQHTDLARGDRFRSRSRSGSLVEFEEDEEEDSDDEEDEEEQEVAEESVEGTRADDSATEQGEGDEDGKSTISSLHDAEDREDESTTMLLGAFSPRTTAVSSAGATRSGTPATTTTDTYPEQDYGAPTAQLLNGHANVAQDEDIEMRSDTSSDLDLDDLVNPLPDSSPIRTTPLSASCLPPPTTASPLPPPPTGSTLVPSDTPSPRAAEFYPKSVFSLSESVHKDVDVDTPRHPQSASRSITPNRRSATDSTLISRRVQASSIPEEETERAANLVDHEEVMDAIDDTANPYDGDQAMVEPSEQEDEEHDADDVEENQDQEQSEGGDDMDGSSIPEYLKPYAVAPVNWDPDSKSSCQQAQWYSG</sequence>
<feature type="region of interest" description="Disordered" evidence="1">
    <location>
        <begin position="699"/>
        <end position="814"/>
    </location>
</feature>
<evidence type="ECO:0000313" key="2">
    <source>
        <dbReference type="EMBL" id="KAJ3510400.1"/>
    </source>
</evidence>
<feature type="compositionally biased region" description="Pro residues" evidence="1">
    <location>
        <begin position="656"/>
        <end position="670"/>
    </location>
</feature>
<feature type="compositionally biased region" description="Polar residues" evidence="1">
    <location>
        <begin position="829"/>
        <end position="840"/>
    </location>
</feature>
<feature type="compositionally biased region" description="Pro residues" evidence="1">
    <location>
        <begin position="245"/>
        <end position="268"/>
    </location>
</feature>
<keyword evidence="3" id="KW-1185">Reference proteome</keyword>
<feature type="compositionally biased region" description="Low complexity" evidence="1">
    <location>
        <begin position="578"/>
        <end position="595"/>
    </location>
</feature>
<evidence type="ECO:0000313" key="3">
    <source>
        <dbReference type="Proteomes" id="UP001148786"/>
    </source>
</evidence>
<feature type="compositionally biased region" description="Basic and acidic residues" evidence="1">
    <location>
        <begin position="699"/>
        <end position="709"/>
    </location>
</feature>
<feature type="region of interest" description="Disordered" evidence="1">
    <location>
        <begin position="27"/>
        <end position="299"/>
    </location>
</feature>
<dbReference type="OrthoDB" id="3264576at2759"/>
<dbReference type="AlphaFoldDB" id="A0A9W8K2R5"/>
<proteinExistence type="predicted"/>
<feature type="compositionally biased region" description="Polar residues" evidence="1">
    <location>
        <begin position="710"/>
        <end position="739"/>
    </location>
</feature>
<feature type="region of interest" description="Disordered" evidence="1">
    <location>
        <begin position="488"/>
        <end position="602"/>
    </location>
</feature>
<feature type="region of interest" description="Disordered" evidence="1">
    <location>
        <begin position="617"/>
        <end position="685"/>
    </location>
</feature>
<dbReference type="Proteomes" id="UP001148786">
    <property type="component" value="Unassembled WGS sequence"/>
</dbReference>
<name>A0A9W8K2R5_9AGAR</name>
<accession>A0A9W8K2R5</accession>
<dbReference type="EMBL" id="JANKHO010000402">
    <property type="protein sequence ID" value="KAJ3510400.1"/>
    <property type="molecule type" value="Genomic_DNA"/>
</dbReference>
<feature type="compositionally biased region" description="Acidic residues" evidence="1">
    <location>
        <begin position="778"/>
        <end position="806"/>
    </location>
</feature>
<feature type="compositionally biased region" description="Polar residues" evidence="1">
    <location>
        <begin position="51"/>
        <end position="60"/>
    </location>
</feature>
<feature type="compositionally biased region" description="Basic and acidic residues" evidence="1">
    <location>
        <begin position="88"/>
        <end position="101"/>
    </location>
</feature>
<reference evidence="2" key="1">
    <citation type="submission" date="2022-07" db="EMBL/GenBank/DDBJ databases">
        <title>Genome Sequence of Agrocybe chaxingu.</title>
        <authorList>
            <person name="Buettner E."/>
        </authorList>
    </citation>
    <scope>NUCLEOTIDE SEQUENCE</scope>
    <source>
        <strain evidence="2">MP-N11</strain>
    </source>
</reference>
<evidence type="ECO:0000256" key="1">
    <source>
        <dbReference type="SAM" id="MobiDB-lite"/>
    </source>
</evidence>
<comment type="caution">
    <text evidence="2">The sequence shown here is derived from an EMBL/GenBank/DDBJ whole genome shotgun (WGS) entry which is preliminary data.</text>
</comment>
<feature type="compositionally biased region" description="Acidic residues" evidence="1">
    <location>
        <begin position="501"/>
        <end position="526"/>
    </location>
</feature>